<dbReference type="PANTHER" id="PTHR31792">
    <property type="entry name" value="VACUOLAR ATPASE ASSEMBLY INTEGRAL MEMBRANE PROTEIN VMA21"/>
    <property type="match status" value="1"/>
</dbReference>
<evidence type="ECO:0000256" key="6">
    <source>
        <dbReference type="SAM" id="Phobius"/>
    </source>
</evidence>
<name>A0AAN8XMB6_HALRR</name>
<dbReference type="EMBL" id="JAXCGZ010003971">
    <property type="protein sequence ID" value="KAK7082558.1"/>
    <property type="molecule type" value="Genomic_DNA"/>
</dbReference>
<keyword evidence="4 6" id="KW-0472">Membrane</keyword>
<proteinExistence type="predicted"/>
<dbReference type="AlphaFoldDB" id="A0AAN8XMB6"/>
<sequence>MESSTNVTSRVENISTSHSALKDLKEPTQGQVLMKLFYHSVAMFSLPFIAYYYTKHLVEDSFDMTEPRSIVYAAISSVICIQGVIFSYVYQAFKEEQLSRKIKALGKKD</sequence>
<dbReference type="GO" id="GO:0005789">
    <property type="term" value="C:endoplasmic reticulum membrane"/>
    <property type="evidence" value="ECO:0007669"/>
    <property type="project" value="TreeGrafter"/>
</dbReference>
<evidence type="ECO:0000256" key="4">
    <source>
        <dbReference type="ARBA" id="ARBA00023136"/>
    </source>
</evidence>
<evidence type="ECO:0000256" key="1">
    <source>
        <dbReference type="ARBA" id="ARBA00022692"/>
    </source>
</evidence>
<dbReference type="GO" id="GO:0070072">
    <property type="term" value="P:vacuolar proton-transporting V-type ATPase complex assembly"/>
    <property type="evidence" value="ECO:0007669"/>
    <property type="project" value="InterPro"/>
</dbReference>
<organism evidence="7 8">
    <name type="scientific">Halocaridina rubra</name>
    <name type="common">Hawaiian red shrimp</name>
    <dbReference type="NCBI Taxonomy" id="373956"/>
    <lineage>
        <taxon>Eukaryota</taxon>
        <taxon>Metazoa</taxon>
        <taxon>Ecdysozoa</taxon>
        <taxon>Arthropoda</taxon>
        <taxon>Crustacea</taxon>
        <taxon>Multicrustacea</taxon>
        <taxon>Malacostraca</taxon>
        <taxon>Eumalacostraca</taxon>
        <taxon>Eucarida</taxon>
        <taxon>Decapoda</taxon>
        <taxon>Pleocyemata</taxon>
        <taxon>Caridea</taxon>
        <taxon>Atyoidea</taxon>
        <taxon>Atyidae</taxon>
        <taxon>Halocaridina</taxon>
    </lineage>
</organism>
<evidence type="ECO:0000256" key="5">
    <source>
        <dbReference type="ARBA" id="ARBA00023329"/>
    </source>
</evidence>
<accession>A0AAN8XMB6</accession>
<protein>
    <submittedName>
        <fullName evidence="7">Uncharacterized protein</fullName>
    </submittedName>
</protein>
<keyword evidence="3 6" id="KW-1133">Transmembrane helix</keyword>
<reference evidence="7 8" key="1">
    <citation type="submission" date="2023-11" db="EMBL/GenBank/DDBJ databases">
        <title>Halocaridina rubra genome assembly.</title>
        <authorList>
            <person name="Smith C."/>
        </authorList>
    </citation>
    <scope>NUCLEOTIDE SEQUENCE [LARGE SCALE GENOMIC DNA]</scope>
    <source>
        <strain evidence="7">EP-1</strain>
        <tissue evidence="7">Whole</tissue>
    </source>
</reference>
<evidence type="ECO:0000256" key="2">
    <source>
        <dbReference type="ARBA" id="ARBA00022824"/>
    </source>
</evidence>
<gene>
    <name evidence="7" type="ORF">SK128_011473</name>
</gene>
<comment type="caution">
    <text evidence="7">The sequence shown here is derived from an EMBL/GenBank/DDBJ whole genome shotgun (WGS) entry which is preliminary data.</text>
</comment>
<keyword evidence="5" id="KW-0968">Cytoplasmic vesicle</keyword>
<dbReference type="GO" id="GO:0031410">
    <property type="term" value="C:cytoplasmic vesicle"/>
    <property type="evidence" value="ECO:0007669"/>
    <property type="project" value="UniProtKB-KW"/>
</dbReference>
<evidence type="ECO:0000313" key="7">
    <source>
        <dbReference type="EMBL" id="KAK7082558.1"/>
    </source>
</evidence>
<feature type="transmembrane region" description="Helical" evidence="6">
    <location>
        <begin position="70"/>
        <end position="93"/>
    </location>
</feature>
<evidence type="ECO:0000256" key="3">
    <source>
        <dbReference type="ARBA" id="ARBA00022989"/>
    </source>
</evidence>
<dbReference type="Pfam" id="PF09446">
    <property type="entry name" value="VMA21"/>
    <property type="match status" value="1"/>
</dbReference>
<feature type="transmembrane region" description="Helical" evidence="6">
    <location>
        <begin position="36"/>
        <end position="54"/>
    </location>
</feature>
<dbReference type="PANTHER" id="PTHR31792:SF3">
    <property type="entry name" value="VACUOLAR ATPASE ASSEMBLY INTEGRAL MEMBRANE PROTEIN VMA21"/>
    <property type="match status" value="1"/>
</dbReference>
<keyword evidence="2" id="KW-0256">Endoplasmic reticulum</keyword>
<keyword evidence="8" id="KW-1185">Reference proteome</keyword>
<keyword evidence="1 6" id="KW-0812">Transmembrane</keyword>
<evidence type="ECO:0000313" key="8">
    <source>
        <dbReference type="Proteomes" id="UP001381693"/>
    </source>
</evidence>
<dbReference type="InterPro" id="IPR019013">
    <property type="entry name" value="Vma21"/>
</dbReference>
<dbReference type="Proteomes" id="UP001381693">
    <property type="component" value="Unassembled WGS sequence"/>
</dbReference>